<dbReference type="SUPFAM" id="SSF75005">
    <property type="entry name" value="Arabinanase/levansucrase/invertase"/>
    <property type="match status" value="1"/>
</dbReference>
<feature type="region of interest" description="Disordered" evidence="10">
    <location>
        <begin position="328"/>
        <end position="352"/>
    </location>
</feature>
<dbReference type="PANTHER" id="PTHR43301">
    <property type="entry name" value="ARABINAN ENDO-1,5-ALPHA-L-ARABINOSIDASE"/>
    <property type="match status" value="1"/>
</dbReference>
<evidence type="ECO:0000256" key="1">
    <source>
        <dbReference type="ARBA" id="ARBA00000375"/>
    </source>
</evidence>
<dbReference type="InterPro" id="IPR006710">
    <property type="entry name" value="Glyco_hydro_43"/>
</dbReference>
<dbReference type="EMBL" id="CANTFK010000771">
    <property type="protein sequence ID" value="CAI5726371.1"/>
    <property type="molecule type" value="Genomic_DNA"/>
</dbReference>
<sequence length="352" mass="39398">MKLSSILVGLPLLVTDLASGYANPEKCKGICGNAHDPSIIRRDEDSKYFRFSTGRTICVYTAPDLTGPWKDMGNVLPHGSKVKLKGQRMFWAPDVQKVGDMYYLYYSLSSYKSQNSAIGLARSKTMDIGTWTDVGSVGITSDSSKQYNAIDPNLFKDNDQYYLNFGSSWLGIHQVQMDSDPTKLAVNVVPQQSAFTLNNEVREGAYEFAYKGYYYLFFSQGICCELDKKKPAKGKEYRILVCRSKSPTAEFVDKNGIDCRKDGGSVVLESHDHVYAPGGQGVYKDPKYGPVLYYHYVDTRVGYADSDKLFGWNKLDFSSGWPVVKSLKDSGKRNSSRGRVEPNRVFSSEQSP</sequence>
<organism evidence="14 16">
    <name type="scientific">Peronospora farinosa</name>
    <dbReference type="NCBI Taxonomy" id="134698"/>
    <lineage>
        <taxon>Eukaryota</taxon>
        <taxon>Sar</taxon>
        <taxon>Stramenopiles</taxon>
        <taxon>Oomycota</taxon>
        <taxon>Peronosporomycetes</taxon>
        <taxon>Peronosporales</taxon>
        <taxon>Peronosporaceae</taxon>
        <taxon>Peronospora</taxon>
    </lineage>
</organism>
<evidence type="ECO:0000256" key="2">
    <source>
        <dbReference type="ARBA" id="ARBA00004834"/>
    </source>
</evidence>
<keyword evidence="15" id="KW-1185">Reference proteome</keyword>
<dbReference type="InterPro" id="IPR023296">
    <property type="entry name" value="Glyco_hydro_beta-prop_sf"/>
</dbReference>
<evidence type="ECO:0000313" key="16">
    <source>
        <dbReference type="Proteomes" id="UP001159659"/>
    </source>
</evidence>
<dbReference type="GO" id="GO:0046558">
    <property type="term" value="F:arabinan endo-1,5-alpha-L-arabinosidase activity"/>
    <property type="evidence" value="ECO:0007669"/>
    <property type="project" value="UniProtKB-EC"/>
</dbReference>
<dbReference type="EMBL" id="CAKLBC010000845">
    <property type="protein sequence ID" value="CAH0488587.1"/>
    <property type="molecule type" value="Genomic_DNA"/>
</dbReference>
<feature type="active site" description="Proton donor" evidence="8">
    <location>
        <position position="203"/>
    </location>
</feature>
<reference evidence="14" key="2">
    <citation type="submission" date="2022-12" db="EMBL/GenBank/DDBJ databases">
        <authorList>
            <person name="Webb A."/>
        </authorList>
    </citation>
    <scope>NUCLEOTIDE SEQUENCE</scope>
    <source>
        <strain evidence="14">Pf2</strain>
    </source>
</reference>
<dbReference type="GO" id="GO:0005975">
    <property type="term" value="P:carbohydrate metabolic process"/>
    <property type="evidence" value="ECO:0007669"/>
    <property type="project" value="InterPro"/>
</dbReference>
<dbReference type="PIRSF" id="PIRSF026534">
    <property type="entry name" value="Endo_alpha-L-arabinosidase"/>
    <property type="match status" value="1"/>
</dbReference>
<comment type="similarity">
    <text evidence="3">Belongs to the glycosyl hydrolase 43 family.</text>
</comment>
<dbReference type="InterPro" id="IPR016840">
    <property type="entry name" value="Glyco_hydro_43_endo_a_Ara-ase"/>
</dbReference>
<accession>A0AAV0TVG7</accession>
<gene>
    <name evidence="12" type="ORF">PFR001_LOCUS4064</name>
    <name evidence="13" type="ORF">PFR002_LOCUS5328</name>
    <name evidence="14" type="ORF">PFR002_LOCUS5329</name>
</gene>
<dbReference type="EC" id="3.2.1.99" evidence="4"/>
<evidence type="ECO:0000313" key="12">
    <source>
        <dbReference type="EMBL" id="CAH0488587.1"/>
    </source>
</evidence>
<feature type="chain" id="PRO_5044713905" description="arabinan endo-1,5-alpha-L-arabinosidase" evidence="11">
    <location>
        <begin position="23"/>
        <end position="352"/>
    </location>
</feature>
<evidence type="ECO:0000256" key="7">
    <source>
        <dbReference type="ARBA" id="ARBA00042202"/>
    </source>
</evidence>
<dbReference type="Pfam" id="PF04616">
    <property type="entry name" value="Glyco_hydro_43"/>
    <property type="match status" value="1"/>
</dbReference>
<feature type="compositionally biased region" description="Basic and acidic residues" evidence="10">
    <location>
        <begin position="328"/>
        <end position="342"/>
    </location>
</feature>
<dbReference type="Proteomes" id="UP001157938">
    <property type="component" value="Unassembled WGS sequence"/>
</dbReference>
<reference evidence="12 15" key="1">
    <citation type="submission" date="2021-11" db="EMBL/GenBank/DDBJ databases">
        <authorList>
            <person name="Islam A."/>
            <person name="Islam S."/>
            <person name="Flora M.S."/>
            <person name="Rahman M."/>
            <person name="Ziaur R.M."/>
            <person name="Epstein J.H."/>
            <person name="Hassan M."/>
            <person name="Klassen M."/>
            <person name="Woodard K."/>
            <person name="Webb A."/>
            <person name="Webby R.J."/>
            <person name="El Zowalaty M.E."/>
        </authorList>
    </citation>
    <scope>NUCLEOTIDE SEQUENCE [LARGE SCALE GENOMIC DNA]</scope>
    <source>
        <strain evidence="12">Pf1</strain>
    </source>
</reference>
<evidence type="ECO:0000313" key="13">
    <source>
        <dbReference type="EMBL" id="CAI5726371.1"/>
    </source>
</evidence>
<evidence type="ECO:0000256" key="8">
    <source>
        <dbReference type="PIRSR" id="PIRSR606710-1"/>
    </source>
</evidence>
<evidence type="ECO:0000256" key="3">
    <source>
        <dbReference type="ARBA" id="ARBA00009865"/>
    </source>
</evidence>
<evidence type="ECO:0000256" key="6">
    <source>
        <dbReference type="ARBA" id="ARBA00023295"/>
    </source>
</evidence>
<dbReference type="PANTHER" id="PTHR43301:SF3">
    <property type="entry name" value="ARABINAN ENDO-1,5-ALPHA-L-ARABINOSIDASE A-RELATED"/>
    <property type="match status" value="1"/>
</dbReference>
<protein>
    <recommendedName>
        <fullName evidence="4">arabinan endo-1,5-alpha-L-arabinosidase</fullName>
        <ecNumber evidence="4">3.2.1.99</ecNumber>
    </recommendedName>
    <alternativeName>
        <fullName evidence="7">Endo-1,5-alpha-L-arabinanase A</fullName>
    </alternativeName>
</protein>
<comment type="catalytic activity">
    <reaction evidence="1">
        <text>Endohydrolysis of (1-&gt;5)-alpha-arabinofuranosidic linkages in (1-&gt;5)-arabinans.</text>
        <dbReference type="EC" id="3.2.1.99"/>
    </reaction>
</comment>
<comment type="pathway">
    <text evidence="2">Glycan metabolism; L-arabinan degradation.</text>
</comment>
<feature type="site" description="Important for catalytic activity, responsible for pKa modulation of the active site Glu and correct orientation of both the proton donor and substrate" evidence="9">
    <location>
        <position position="151"/>
    </location>
</feature>
<dbReference type="AlphaFoldDB" id="A0AAV0TVG7"/>
<evidence type="ECO:0000256" key="11">
    <source>
        <dbReference type="SAM" id="SignalP"/>
    </source>
</evidence>
<evidence type="ECO:0000313" key="14">
    <source>
        <dbReference type="EMBL" id="CAI5726375.1"/>
    </source>
</evidence>
<comment type="caution">
    <text evidence="14">The sequence shown here is derived from an EMBL/GenBank/DDBJ whole genome shotgun (WGS) entry which is preliminary data.</text>
</comment>
<dbReference type="InterPro" id="IPR050727">
    <property type="entry name" value="GH43_arabinanases"/>
</dbReference>
<evidence type="ECO:0000313" key="15">
    <source>
        <dbReference type="Proteomes" id="UP001157938"/>
    </source>
</evidence>
<dbReference type="Gene3D" id="2.115.10.20">
    <property type="entry name" value="Glycosyl hydrolase domain, family 43"/>
    <property type="match status" value="1"/>
</dbReference>
<evidence type="ECO:0000256" key="10">
    <source>
        <dbReference type="SAM" id="MobiDB-lite"/>
    </source>
</evidence>
<evidence type="ECO:0000256" key="4">
    <source>
        <dbReference type="ARBA" id="ARBA00012586"/>
    </source>
</evidence>
<keyword evidence="5" id="KW-0378">Hydrolase</keyword>
<keyword evidence="11" id="KW-0732">Signal</keyword>
<name>A0AAV0TVG7_9STRA</name>
<evidence type="ECO:0000256" key="5">
    <source>
        <dbReference type="ARBA" id="ARBA00022801"/>
    </source>
</evidence>
<dbReference type="CDD" id="cd18831">
    <property type="entry name" value="GH43_AnAbnA-like"/>
    <property type="match status" value="1"/>
</dbReference>
<dbReference type="EMBL" id="CANTFK010000771">
    <property type="protein sequence ID" value="CAI5726375.1"/>
    <property type="molecule type" value="Genomic_DNA"/>
</dbReference>
<proteinExistence type="inferred from homology"/>
<keyword evidence="6" id="KW-0326">Glycosidase</keyword>
<dbReference type="Proteomes" id="UP001159659">
    <property type="component" value="Unassembled WGS sequence"/>
</dbReference>
<feature type="signal peptide" evidence="11">
    <location>
        <begin position="1"/>
        <end position="22"/>
    </location>
</feature>
<feature type="active site" description="Proton acceptor" evidence="8">
    <location>
        <position position="36"/>
    </location>
</feature>
<evidence type="ECO:0000256" key="9">
    <source>
        <dbReference type="PIRSR" id="PIRSR606710-2"/>
    </source>
</evidence>